<feature type="region of interest" description="Disordered" evidence="1">
    <location>
        <begin position="348"/>
        <end position="373"/>
    </location>
</feature>
<evidence type="ECO:0000313" key="3">
    <source>
        <dbReference type="Proteomes" id="UP001147760"/>
    </source>
</evidence>
<reference evidence="2" key="2">
    <citation type="journal article" date="2023" name="IMA Fungus">
        <title>Comparative genomic study of the Penicillium genus elucidates a diverse pangenome and 15 lateral gene transfer events.</title>
        <authorList>
            <person name="Petersen C."/>
            <person name="Sorensen T."/>
            <person name="Nielsen M.R."/>
            <person name="Sondergaard T.E."/>
            <person name="Sorensen J.L."/>
            <person name="Fitzpatrick D.A."/>
            <person name="Frisvad J.C."/>
            <person name="Nielsen K.L."/>
        </authorList>
    </citation>
    <scope>NUCLEOTIDE SEQUENCE</scope>
    <source>
        <strain evidence="2">IBT 17660</strain>
    </source>
</reference>
<organism evidence="2 3">
    <name type="scientific">Penicillium desertorum</name>
    <dbReference type="NCBI Taxonomy" id="1303715"/>
    <lineage>
        <taxon>Eukaryota</taxon>
        <taxon>Fungi</taxon>
        <taxon>Dikarya</taxon>
        <taxon>Ascomycota</taxon>
        <taxon>Pezizomycotina</taxon>
        <taxon>Eurotiomycetes</taxon>
        <taxon>Eurotiomycetidae</taxon>
        <taxon>Eurotiales</taxon>
        <taxon>Aspergillaceae</taxon>
        <taxon>Penicillium</taxon>
    </lineage>
</organism>
<protein>
    <submittedName>
        <fullName evidence="2">Peptidase S58 DmpA/arginine biosynthesis protein ArgJ</fullName>
    </submittedName>
</protein>
<sequence length="694" mass="78309">MEQSSRKKKLSKQEERELIDKHKIKFEGPVSPASWPEQNSAIFTSIRKIEDIKYNTYLGQIQANTPEGTQRAKTVDKANRLVSAAYDCRVIEANEFTWRSKTEFPLLARFEEDIECGRCQQRRRVPDSCALPMTSNGEQKAQTAQGGVGICRCIESDIDGHESVLNNAIFAGQPHAGINDLSVPEIGTKFPDMIIGLQRSPTLSAALQGHSRLVSSPVKDAEHILFPFLILEAKSEIQTPGFTAIEKQTAFPIKRLVDIQKSLRKRRQEPEGNSLVWFLAFSGDEWRVYACVPRGDETRIIDLWHGCIQRHDSALQLCLIVDFICDWALNIHRNEIIRLLSGKMNTTTSNPLPTMHERDTQKLQPEYSSPPKRQSVIRDTNEVFFSFRRLTLPDETEKLIAILNPPGSEGNEVNQKAIRLLNIFNLEHPLLVTAEFICRLQKLWTGATSNHPILDSDQSVCAHISFQSYFRASDFHIVRKISCITASFSAISTLQRLAGTKLPLSSVYADLNPDKVLPLAELSGVHSLRAAARNLQLTLWVTQRDFIVQPSCKWMQQVSHGEFVSSIFDKLETCSPRVLRFPISMHSTELRRMPATNKSLSSDLQDCLKEGKHQLLHGAALFKTPESSLQPLNPQYCLAVFDGSDLDDRPCLGFKLLHLITTGGLFEGKRLSTATTKDRQFIHDWATRLRRGDS</sequence>
<dbReference type="Proteomes" id="UP001147760">
    <property type="component" value="Unassembled WGS sequence"/>
</dbReference>
<keyword evidence="3" id="KW-1185">Reference proteome</keyword>
<gene>
    <name evidence="2" type="ORF">N7530_012278</name>
</gene>
<evidence type="ECO:0000256" key="1">
    <source>
        <dbReference type="SAM" id="MobiDB-lite"/>
    </source>
</evidence>
<evidence type="ECO:0000313" key="2">
    <source>
        <dbReference type="EMBL" id="KAJ5457004.1"/>
    </source>
</evidence>
<name>A0A9X0BGK8_9EURO</name>
<dbReference type="EMBL" id="JAPWDO010000009">
    <property type="protein sequence ID" value="KAJ5457004.1"/>
    <property type="molecule type" value="Genomic_DNA"/>
</dbReference>
<reference evidence="2" key="1">
    <citation type="submission" date="2022-12" db="EMBL/GenBank/DDBJ databases">
        <authorList>
            <person name="Petersen C."/>
        </authorList>
    </citation>
    <scope>NUCLEOTIDE SEQUENCE</scope>
    <source>
        <strain evidence="2">IBT 17660</strain>
    </source>
</reference>
<dbReference type="AlphaFoldDB" id="A0A9X0BGK8"/>
<comment type="caution">
    <text evidence="2">The sequence shown here is derived from an EMBL/GenBank/DDBJ whole genome shotgun (WGS) entry which is preliminary data.</text>
</comment>
<accession>A0A9X0BGK8</accession>
<dbReference type="OrthoDB" id="3538597at2759"/>
<proteinExistence type="predicted"/>